<name>A0A212TGX8_9BACT</name>
<evidence type="ECO:0000313" key="2">
    <source>
        <dbReference type="Proteomes" id="UP000198131"/>
    </source>
</evidence>
<accession>A0A212TGX8</accession>
<dbReference type="RefSeq" id="WP_088842500.1">
    <property type="nucleotide sequence ID" value="NZ_FYEW01000001.1"/>
</dbReference>
<dbReference type="EMBL" id="FYEW01000001">
    <property type="protein sequence ID" value="SNC65253.1"/>
    <property type="molecule type" value="Genomic_DNA"/>
</dbReference>
<organism evidence="1 2">
    <name type="scientific">Hymenobacter gelipurpurascens</name>
    <dbReference type="NCBI Taxonomy" id="89968"/>
    <lineage>
        <taxon>Bacteria</taxon>
        <taxon>Pseudomonadati</taxon>
        <taxon>Bacteroidota</taxon>
        <taxon>Cytophagia</taxon>
        <taxon>Cytophagales</taxon>
        <taxon>Hymenobacteraceae</taxon>
        <taxon>Hymenobacter</taxon>
    </lineage>
</organism>
<gene>
    <name evidence="1" type="ORF">SAMN06265337_1246</name>
</gene>
<reference evidence="2" key="1">
    <citation type="submission" date="2017-06" db="EMBL/GenBank/DDBJ databases">
        <authorList>
            <person name="Varghese N."/>
            <person name="Submissions S."/>
        </authorList>
    </citation>
    <scope>NUCLEOTIDE SEQUENCE [LARGE SCALE GENOMIC DNA]</scope>
    <source>
        <strain evidence="2">DSM 11116</strain>
    </source>
</reference>
<sequence>MADQLITQNFQLGAGSVRPNGFKAYAIDTSVNPSPSYNRRDFYKASLVTGHFVLQVAGRSLELNGTYLFFANPRIPYSTLLLSVHITGYACLFTEDFLQANNLFDSMQQDALFASGGIPAYRLTEGQAAYCTDIFHKMQEEQSTGYRFKNDLIRSYLQLLLHEAFRGQHNASFESPCYC</sequence>
<keyword evidence="2" id="KW-1185">Reference proteome</keyword>
<protein>
    <recommendedName>
        <fullName evidence="3">AraC family transcriptional regulator</fullName>
    </recommendedName>
</protein>
<proteinExistence type="predicted"/>
<evidence type="ECO:0008006" key="3">
    <source>
        <dbReference type="Google" id="ProtNLM"/>
    </source>
</evidence>
<dbReference type="OrthoDB" id="629200at2"/>
<dbReference type="Proteomes" id="UP000198131">
    <property type="component" value="Unassembled WGS sequence"/>
</dbReference>
<dbReference type="AlphaFoldDB" id="A0A212TGX8"/>
<evidence type="ECO:0000313" key="1">
    <source>
        <dbReference type="EMBL" id="SNC65253.1"/>
    </source>
</evidence>